<feature type="region of interest" description="Disordered" evidence="1">
    <location>
        <begin position="1"/>
        <end position="33"/>
    </location>
</feature>
<accession>A0AAV4VT35</accession>
<organism evidence="2 3">
    <name type="scientific">Caerostris extrusa</name>
    <name type="common">Bark spider</name>
    <name type="synonym">Caerostris bankana</name>
    <dbReference type="NCBI Taxonomy" id="172846"/>
    <lineage>
        <taxon>Eukaryota</taxon>
        <taxon>Metazoa</taxon>
        <taxon>Ecdysozoa</taxon>
        <taxon>Arthropoda</taxon>
        <taxon>Chelicerata</taxon>
        <taxon>Arachnida</taxon>
        <taxon>Araneae</taxon>
        <taxon>Araneomorphae</taxon>
        <taxon>Entelegynae</taxon>
        <taxon>Araneoidea</taxon>
        <taxon>Araneidae</taxon>
        <taxon>Caerostris</taxon>
    </lineage>
</organism>
<comment type="caution">
    <text evidence="2">The sequence shown here is derived from an EMBL/GenBank/DDBJ whole genome shotgun (WGS) entry which is preliminary data.</text>
</comment>
<dbReference type="Proteomes" id="UP001054945">
    <property type="component" value="Unassembled WGS sequence"/>
</dbReference>
<gene>
    <name evidence="2" type="ORF">CEXT_68011</name>
</gene>
<protein>
    <submittedName>
        <fullName evidence="2">Uncharacterized protein</fullName>
    </submittedName>
</protein>
<reference evidence="2 3" key="1">
    <citation type="submission" date="2021-06" db="EMBL/GenBank/DDBJ databases">
        <title>Caerostris extrusa draft genome.</title>
        <authorList>
            <person name="Kono N."/>
            <person name="Arakawa K."/>
        </authorList>
    </citation>
    <scope>NUCLEOTIDE SEQUENCE [LARGE SCALE GENOMIC DNA]</scope>
</reference>
<keyword evidence="3" id="KW-1185">Reference proteome</keyword>
<evidence type="ECO:0000313" key="2">
    <source>
        <dbReference type="EMBL" id="GIY73070.1"/>
    </source>
</evidence>
<sequence>MAVRSAPLMKRETPADNAALRQTPPSESPPKKHNGHVYIFLLVTSNLLRTTVGSAPDSNSIDRPLPRHHYRRSRPVWELFTKRDLFTPDADPFLPDHSTRFSGNSFSGQIQSAGMC</sequence>
<evidence type="ECO:0000313" key="3">
    <source>
        <dbReference type="Proteomes" id="UP001054945"/>
    </source>
</evidence>
<name>A0AAV4VT35_CAEEX</name>
<dbReference type="EMBL" id="BPLR01015029">
    <property type="protein sequence ID" value="GIY73070.1"/>
    <property type="molecule type" value="Genomic_DNA"/>
</dbReference>
<evidence type="ECO:0000256" key="1">
    <source>
        <dbReference type="SAM" id="MobiDB-lite"/>
    </source>
</evidence>
<proteinExistence type="predicted"/>
<dbReference type="AlphaFoldDB" id="A0AAV4VT35"/>